<accession>A0A1H4FM53</accession>
<dbReference type="PROSITE" id="PS00092">
    <property type="entry name" value="N6_MTASE"/>
    <property type="match status" value="1"/>
</dbReference>
<proteinExistence type="inferred from homology"/>
<dbReference type="GO" id="GO:0032259">
    <property type="term" value="P:methylation"/>
    <property type="evidence" value="ECO:0007669"/>
    <property type="project" value="UniProtKB-KW"/>
</dbReference>
<dbReference type="EC" id="2.1.1.72" evidence="2"/>
<dbReference type="SUPFAM" id="SSF53335">
    <property type="entry name" value="S-adenosyl-L-methionine-dependent methyltransferases"/>
    <property type="match status" value="1"/>
</dbReference>
<dbReference type="STRING" id="408074.SAMN05660909_04532"/>
<dbReference type="OrthoDB" id="32195at2"/>
<dbReference type="AlphaFoldDB" id="A0A1H4FM53"/>
<evidence type="ECO:0000256" key="2">
    <source>
        <dbReference type="ARBA" id="ARBA00011900"/>
    </source>
</evidence>
<keyword evidence="4" id="KW-0808">Transferase</keyword>
<dbReference type="RefSeq" id="WP_089764470.1">
    <property type="nucleotide sequence ID" value="NZ_BKAT01000007.1"/>
</dbReference>
<dbReference type="InterPro" id="IPR050953">
    <property type="entry name" value="N4_N6_ade-DNA_methylase"/>
</dbReference>
<dbReference type="InterPro" id="IPR011639">
    <property type="entry name" value="MethylTrfase_TaqI-like_dom"/>
</dbReference>
<feature type="domain" description="Type II methyltransferase M.TaqI-like" evidence="7">
    <location>
        <begin position="101"/>
        <end position="210"/>
    </location>
</feature>
<comment type="catalytic activity">
    <reaction evidence="6">
        <text>a 2'-deoxyadenosine in DNA + S-adenosyl-L-methionine = an N(6)-methyl-2'-deoxyadenosine in DNA + S-adenosyl-L-homocysteine + H(+)</text>
        <dbReference type="Rhea" id="RHEA:15197"/>
        <dbReference type="Rhea" id="RHEA-COMP:12418"/>
        <dbReference type="Rhea" id="RHEA-COMP:12419"/>
        <dbReference type="ChEBI" id="CHEBI:15378"/>
        <dbReference type="ChEBI" id="CHEBI:57856"/>
        <dbReference type="ChEBI" id="CHEBI:59789"/>
        <dbReference type="ChEBI" id="CHEBI:90615"/>
        <dbReference type="ChEBI" id="CHEBI:90616"/>
        <dbReference type="EC" id="2.1.1.72"/>
    </reaction>
</comment>
<dbReference type="InterPro" id="IPR029063">
    <property type="entry name" value="SAM-dependent_MTases_sf"/>
</dbReference>
<dbReference type="PANTHER" id="PTHR33841">
    <property type="entry name" value="DNA METHYLTRANSFERASE YEEA-RELATED"/>
    <property type="match status" value="1"/>
</dbReference>
<dbReference type="Pfam" id="PF07669">
    <property type="entry name" value="Eco57I"/>
    <property type="match status" value="1"/>
</dbReference>
<evidence type="ECO:0000256" key="5">
    <source>
        <dbReference type="ARBA" id="ARBA00022691"/>
    </source>
</evidence>
<dbReference type="Gene3D" id="3.40.50.150">
    <property type="entry name" value="Vaccinia Virus protein VP39"/>
    <property type="match status" value="1"/>
</dbReference>
<evidence type="ECO:0000259" key="7">
    <source>
        <dbReference type="Pfam" id="PF07669"/>
    </source>
</evidence>
<keyword evidence="5" id="KW-0949">S-adenosyl-L-methionine</keyword>
<dbReference type="PANTHER" id="PTHR33841:SF5">
    <property type="entry name" value="DNA METHYLASE (MODIFICATION METHYLASE) (METHYLTRANSFERASE)-RELATED"/>
    <property type="match status" value="1"/>
</dbReference>
<sequence length="521" mass="59721">MSLQHCHIVPEPAFSLEKKKQLGQFRTSDNLARWMTDLVARLVQPHQSVLDPCIGPNTFFKALSRYPVALKLTGIEIDPGMIDSETIAFFRHGNRQLLIENFLDYPLSETFDHIIVNPPYVRQELIVQGINAKEKAIGMIGEELAALIPPKANLYVYFLIKALLHLKDKGHLVAVIYDSWLYNAFGKGLKEIFMKLGNVGSIYHFKNAVFDKVDVGATVIHFQKNVQADDIAYYRFETAEEINQWQATEPVVIKTADFYEYNFNSAPQLDFDNDFFIPLKNISGTIKRGTAAVINDYFLQPKKMFKESLPIIKDTTRIRTFSVNRPTAYLLNAGKKTSAAAKKYLLQIREQILATDGAYSAVKEKIQTNGHWHKVYIKKPGNFIFNYYLRNNIDFILNEQLFLASDNFYAFNITTQVDAYLAVLNSSFTRLSILSRSRSQGNGLRKIQLYEFKETRVVNLSHLSPGELERLSQLGKQLKKTDRYSEDKHAPTRLIDELLLECYNRHTNSDISLNDLKISSY</sequence>
<dbReference type="Proteomes" id="UP000199656">
    <property type="component" value="Unassembled WGS sequence"/>
</dbReference>
<evidence type="ECO:0000256" key="4">
    <source>
        <dbReference type="ARBA" id="ARBA00022679"/>
    </source>
</evidence>
<reference evidence="9" key="1">
    <citation type="submission" date="2016-10" db="EMBL/GenBank/DDBJ databases">
        <authorList>
            <person name="Varghese N."/>
            <person name="Submissions S."/>
        </authorList>
    </citation>
    <scope>NUCLEOTIDE SEQUENCE [LARGE SCALE GENOMIC DNA]</scope>
    <source>
        <strain evidence="9">DSM 23920</strain>
    </source>
</reference>
<name>A0A1H4FM53_9BACT</name>
<organism evidence="8 9">
    <name type="scientific">Chitinophaga terrae</name>
    <name type="common">ex Kim and Jung 2007</name>
    <dbReference type="NCBI Taxonomy" id="408074"/>
    <lineage>
        <taxon>Bacteria</taxon>
        <taxon>Pseudomonadati</taxon>
        <taxon>Bacteroidota</taxon>
        <taxon>Chitinophagia</taxon>
        <taxon>Chitinophagales</taxon>
        <taxon>Chitinophagaceae</taxon>
        <taxon>Chitinophaga</taxon>
    </lineage>
</organism>
<evidence type="ECO:0000256" key="1">
    <source>
        <dbReference type="ARBA" id="ARBA00006594"/>
    </source>
</evidence>
<evidence type="ECO:0000256" key="3">
    <source>
        <dbReference type="ARBA" id="ARBA00022603"/>
    </source>
</evidence>
<comment type="similarity">
    <text evidence="1">Belongs to the N(4)/N(6)-methyltransferase family.</text>
</comment>
<evidence type="ECO:0000313" key="8">
    <source>
        <dbReference type="EMBL" id="SEA98345.1"/>
    </source>
</evidence>
<evidence type="ECO:0000256" key="6">
    <source>
        <dbReference type="ARBA" id="ARBA00047942"/>
    </source>
</evidence>
<dbReference type="EMBL" id="FNRL01000026">
    <property type="protein sequence ID" value="SEA98345.1"/>
    <property type="molecule type" value="Genomic_DNA"/>
</dbReference>
<dbReference type="GO" id="GO:0009007">
    <property type="term" value="F:site-specific DNA-methyltransferase (adenine-specific) activity"/>
    <property type="evidence" value="ECO:0007669"/>
    <property type="project" value="UniProtKB-EC"/>
</dbReference>
<evidence type="ECO:0000313" key="9">
    <source>
        <dbReference type="Proteomes" id="UP000199656"/>
    </source>
</evidence>
<dbReference type="PRINTS" id="PR00507">
    <property type="entry name" value="N12N6MTFRASE"/>
</dbReference>
<keyword evidence="9" id="KW-1185">Reference proteome</keyword>
<gene>
    <name evidence="8" type="ORF">SAMN05660909_04532</name>
</gene>
<dbReference type="GO" id="GO:0003676">
    <property type="term" value="F:nucleic acid binding"/>
    <property type="evidence" value="ECO:0007669"/>
    <property type="project" value="InterPro"/>
</dbReference>
<keyword evidence="3 8" id="KW-0489">Methyltransferase</keyword>
<dbReference type="InterPro" id="IPR002052">
    <property type="entry name" value="DNA_methylase_N6_adenine_CS"/>
</dbReference>
<protein>
    <recommendedName>
        <fullName evidence="2">site-specific DNA-methyltransferase (adenine-specific)</fullName>
        <ecNumber evidence="2">2.1.1.72</ecNumber>
    </recommendedName>
</protein>
<dbReference type="GO" id="GO:0006304">
    <property type="term" value="P:DNA modification"/>
    <property type="evidence" value="ECO:0007669"/>
    <property type="project" value="InterPro"/>
</dbReference>
<dbReference type="CDD" id="cd02440">
    <property type="entry name" value="AdoMet_MTases"/>
    <property type="match status" value="1"/>
</dbReference>